<keyword evidence="1" id="KW-0444">Lipid biosynthesis</keyword>
<dbReference type="Pfam" id="PF01553">
    <property type="entry name" value="Acyltransferase"/>
    <property type="match status" value="1"/>
</dbReference>
<dbReference type="EC" id="1.2.1.84" evidence="1"/>
<comment type="catalytic activity">
    <reaction evidence="1">
        <text>a long-chain fatty acyl-CoA + 2 NADPH + 2 H(+) = a long-chain primary fatty alcohol + 2 NADP(+) + CoA</text>
        <dbReference type="Rhea" id="RHEA:52716"/>
        <dbReference type="ChEBI" id="CHEBI:15378"/>
        <dbReference type="ChEBI" id="CHEBI:57287"/>
        <dbReference type="ChEBI" id="CHEBI:57783"/>
        <dbReference type="ChEBI" id="CHEBI:58349"/>
        <dbReference type="ChEBI" id="CHEBI:77396"/>
        <dbReference type="ChEBI" id="CHEBI:83139"/>
        <dbReference type="EC" id="1.2.1.84"/>
    </reaction>
</comment>
<proteinExistence type="inferred from homology"/>
<name>A0A9P4I3X9_9PEZI</name>
<dbReference type="SMART" id="SM00563">
    <property type="entry name" value="PlsC"/>
    <property type="match status" value="1"/>
</dbReference>
<reference evidence="3" key="1">
    <citation type="journal article" date="2020" name="Stud. Mycol.">
        <title>101 Dothideomycetes genomes: a test case for predicting lifestyles and emergence of pathogens.</title>
        <authorList>
            <person name="Haridas S."/>
            <person name="Albert R."/>
            <person name="Binder M."/>
            <person name="Bloem J."/>
            <person name="Labutti K."/>
            <person name="Salamov A."/>
            <person name="Andreopoulos B."/>
            <person name="Baker S."/>
            <person name="Barry K."/>
            <person name="Bills G."/>
            <person name="Bluhm B."/>
            <person name="Cannon C."/>
            <person name="Castanera R."/>
            <person name="Culley D."/>
            <person name="Daum C."/>
            <person name="Ezra D."/>
            <person name="Gonzalez J."/>
            <person name="Henrissat B."/>
            <person name="Kuo A."/>
            <person name="Liang C."/>
            <person name="Lipzen A."/>
            <person name="Lutzoni F."/>
            <person name="Magnuson J."/>
            <person name="Mondo S."/>
            <person name="Nolan M."/>
            <person name="Ohm R."/>
            <person name="Pangilinan J."/>
            <person name="Park H.-J."/>
            <person name="Ramirez L."/>
            <person name="Alfaro M."/>
            <person name="Sun H."/>
            <person name="Tritt A."/>
            <person name="Yoshinaga Y."/>
            <person name="Zwiers L.-H."/>
            <person name="Turgeon B."/>
            <person name="Goodwin S."/>
            <person name="Spatafora J."/>
            <person name="Crous P."/>
            <person name="Grigoriev I."/>
        </authorList>
    </citation>
    <scope>NUCLEOTIDE SEQUENCE</scope>
    <source>
        <strain evidence="3">CBS 121410</strain>
    </source>
</reference>
<dbReference type="AlphaFoldDB" id="A0A9P4I3X9"/>
<evidence type="ECO:0000259" key="2">
    <source>
        <dbReference type="SMART" id="SM00563"/>
    </source>
</evidence>
<comment type="caution">
    <text evidence="3">The sequence shown here is derived from an EMBL/GenBank/DDBJ whole genome shotgun (WGS) entry which is preliminary data.</text>
</comment>
<dbReference type="Proteomes" id="UP000799776">
    <property type="component" value="Unassembled WGS sequence"/>
</dbReference>
<organism evidence="3 4">
    <name type="scientific">Saccharata proteae CBS 121410</name>
    <dbReference type="NCBI Taxonomy" id="1314787"/>
    <lineage>
        <taxon>Eukaryota</taxon>
        <taxon>Fungi</taxon>
        <taxon>Dikarya</taxon>
        <taxon>Ascomycota</taxon>
        <taxon>Pezizomycotina</taxon>
        <taxon>Dothideomycetes</taxon>
        <taxon>Dothideomycetes incertae sedis</taxon>
        <taxon>Botryosphaeriales</taxon>
        <taxon>Saccharataceae</taxon>
        <taxon>Saccharata</taxon>
    </lineage>
</organism>
<accession>A0A9P4I3X9</accession>
<keyword evidence="1" id="KW-0443">Lipid metabolism</keyword>
<gene>
    <name evidence="3" type="ORF">K490DRAFT_61721</name>
</gene>
<dbReference type="PANTHER" id="PTHR11011">
    <property type="entry name" value="MALE STERILITY PROTEIN 2-RELATED"/>
    <property type="match status" value="1"/>
</dbReference>
<dbReference type="InterPro" id="IPR026055">
    <property type="entry name" value="FAR"/>
</dbReference>
<dbReference type="InterPro" id="IPR002123">
    <property type="entry name" value="Plipid/glycerol_acylTrfase"/>
</dbReference>
<comment type="similarity">
    <text evidence="1">Belongs to the fatty acyl-CoA reductase family.</text>
</comment>
<dbReference type="Gene3D" id="3.40.50.720">
    <property type="entry name" value="NAD(P)-binding Rossmann-like Domain"/>
    <property type="match status" value="1"/>
</dbReference>
<protein>
    <recommendedName>
        <fullName evidence="1">Fatty acyl-CoA reductase</fullName>
        <ecNumber evidence="1">1.2.1.84</ecNumber>
    </recommendedName>
</protein>
<sequence>MSVLCSESDHCILLTGGAGFIGKAVLETLVRRWKEWPFTKVTLLLRKGEYEDVNARFEKEIAASPCFSLLEGGWEKKVRVVAGDLTQHKCGLGLATYESVAQETTHIVNCAGAVKFDLPLEEAVTSNTTAALKLLDLAKDCPRLQRMVCLSSAYVTPWTPKPMREVLSPLPRRATDMLKDVQKSRIPSETLLESAGLPNTFTLSKSMMEHLVMERRENVSVTLIRPSFVSASHNDPFPGWIDSRSALSGLMITVGVGLLHVLDGNPEAILDIIPVDILSEQIVEETFKSKRRDSAESVESHSSIVYAVTGKKYGYHVRGLLGQLVEYFSSHHVGSSPSIAFVGDRNYSYHYHDYLKHELPSKISRKWYQLCGEAEKSQQIDFMDRTVQSINEIFPYFTHHTFDFRPGVEVTQDLDPHEYLDTVFRGVQRHLMGSDPTQVPLTRRMSQSASWLRKAEGGLAWENTGHILRTRLLKVSCNITFDQESFDLAIEETPQNARLVIIPSHTSYLDPMMVYHLLLEKPELIPGIRSPRIIASNQFADKPGIGWWLSSMSAVFLPLGRSDLQADQDDQFRTAITSDKPLLLFLEGKGFRSQRFIPPREGILRGLQEASDRFVVLPISVSSDLPPPENAFSLGSGFGGPNRSPSSYGQLGKVHIRCGEAMPFDASTDTDSLRAWISGQLQACATATTGQLKAFTDRLPPATGLDVAWLRAAIENRGGMVVESSLSDQTEKELRKLPTHRLIHNWQHLFFVESLLQRPENPAIGHFIEENSFADAMAPLPLTRDSRDQERLERLLYHIFEPICADYVKVAEYIKGLQKRSEWVAIDLMKTGCEDYLTAQSALRCLVTEDYVLPDGDGGYMISASDEELDAFVMASRLEESGASELMELDS</sequence>
<dbReference type="SUPFAM" id="SSF51735">
    <property type="entry name" value="NAD(P)-binding Rossmann-fold domains"/>
    <property type="match status" value="1"/>
</dbReference>
<dbReference type="InterPro" id="IPR013120">
    <property type="entry name" value="FAR_NAD-bd"/>
</dbReference>
<comment type="function">
    <text evidence="1">Catalyzes the reduction of fatty acyl-CoA to fatty alcohols.</text>
</comment>
<dbReference type="GO" id="GO:0006629">
    <property type="term" value="P:lipid metabolic process"/>
    <property type="evidence" value="ECO:0007669"/>
    <property type="project" value="UniProtKB-KW"/>
</dbReference>
<keyword evidence="4" id="KW-1185">Reference proteome</keyword>
<dbReference type="GO" id="GO:0016746">
    <property type="term" value="F:acyltransferase activity"/>
    <property type="evidence" value="ECO:0007669"/>
    <property type="project" value="InterPro"/>
</dbReference>
<keyword evidence="1" id="KW-0560">Oxidoreductase</keyword>
<dbReference type="Pfam" id="PF07993">
    <property type="entry name" value="NAD_binding_4"/>
    <property type="match status" value="1"/>
</dbReference>
<dbReference type="OrthoDB" id="429813at2759"/>
<dbReference type="EMBL" id="ML978711">
    <property type="protein sequence ID" value="KAF2092280.1"/>
    <property type="molecule type" value="Genomic_DNA"/>
</dbReference>
<dbReference type="GO" id="GO:0080019">
    <property type="term" value="F:alcohol-forming very long-chain fatty acyl-CoA reductase activity"/>
    <property type="evidence" value="ECO:0007669"/>
    <property type="project" value="InterPro"/>
</dbReference>
<feature type="domain" description="Phospholipid/glycerol acyltransferase" evidence="2">
    <location>
        <begin position="499"/>
        <end position="624"/>
    </location>
</feature>
<dbReference type="InterPro" id="IPR036291">
    <property type="entry name" value="NAD(P)-bd_dom_sf"/>
</dbReference>
<keyword evidence="1" id="KW-0521">NADP</keyword>
<dbReference type="SUPFAM" id="SSF69593">
    <property type="entry name" value="Glycerol-3-phosphate (1)-acyltransferase"/>
    <property type="match status" value="1"/>
</dbReference>
<evidence type="ECO:0000313" key="4">
    <source>
        <dbReference type="Proteomes" id="UP000799776"/>
    </source>
</evidence>
<evidence type="ECO:0000256" key="1">
    <source>
        <dbReference type="RuleBase" id="RU363097"/>
    </source>
</evidence>
<dbReference type="GO" id="GO:0102965">
    <property type="term" value="F:alcohol-forming long-chain fatty acyl-CoA reductase activity"/>
    <property type="evidence" value="ECO:0007669"/>
    <property type="project" value="UniProtKB-EC"/>
</dbReference>
<evidence type="ECO:0000313" key="3">
    <source>
        <dbReference type="EMBL" id="KAF2092280.1"/>
    </source>
</evidence>